<proteinExistence type="inferred from homology"/>
<dbReference type="Pfam" id="PF07669">
    <property type="entry name" value="Eco57I"/>
    <property type="match status" value="1"/>
</dbReference>
<dbReference type="InterPro" id="IPR029063">
    <property type="entry name" value="SAM-dependent_MTases_sf"/>
</dbReference>
<evidence type="ECO:0000256" key="6">
    <source>
        <dbReference type="ARBA" id="ARBA00047942"/>
    </source>
</evidence>
<evidence type="ECO:0000256" key="4">
    <source>
        <dbReference type="ARBA" id="ARBA00022679"/>
    </source>
</evidence>
<evidence type="ECO:0000256" key="5">
    <source>
        <dbReference type="ARBA" id="ARBA00022691"/>
    </source>
</evidence>
<dbReference type="Gene3D" id="3.40.50.150">
    <property type="entry name" value="Vaccinia Virus protein VP39"/>
    <property type="match status" value="1"/>
</dbReference>
<dbReference type="EC" id="2.1.1.72" evidence="2"/>
<evidence type="ECO:0000313" key="8">
    <source>
        <dbReference type="EMBL" id="MFC5395332.1"/>
    </source>
</evidence>
<dbReference type="GO" id="GO:0032259">
    <property type="term" value="P:methylation"/>
    <property type="evidence" value="ECO:0007669"/>
    <property type="project" value="UniProtKB-KW"/>
</dbReference>
<keyword evidence="5" id="KW-0949">S-adenosyl-L-methionine</keyword>
<evidence type="ECO:0000256" key="2">
    <source>
        <dbReference type="ARBA" id="ARBA00011900"/>
    </source>
</evidence>
<name>A0ABW0HDM4_9HYPH</name>
<dbReference type="PANTHER" id="PTHR33841:SF5">
    <property type="entry name" value="DNA METHYLASE (MODIFICATION METHYLASE) (METHYLTRANSFERASE)-RELATED"/>
    <property type="match status" value="1"/>
</dbReference>
<keyword evidence="3 8" id="KW-0489">Methyltransferase</keyword>
<evidence type="ECO:0000259" key="7">
    <source>
        <dbReference type="Pfam" id="PF07669"/>
    </source>
</evidence>
<dbReference type="RefSeq" id="WP_377011214.1">
    <property type="nucleotide sequence ID" value="NZ_JBHSLV010000047.1"/>
</dbReference>
<keyword evidence="9" id="KW-1185">Reference proteome</keyword>
<evidence type="ECO:0000256" key="3">
    <source>
        <dbReference type="ARBA" id="ARBA00022603"/>
    </source>
</evidence>
<feature type="domain" description="Type II methyltransferase M.TaqI-like" evidence="7">
    <location>
        <begin position="243"/>
        <end position="330"/>
    </location>
</feature>
<comment type="caution">
    <text evidence="8">The sequence shown here is derived from an EMBL/GenBank/DDBJ whole genome shotgun (WGS) entry which is preliminary data.</text>
</comment>
<evidence type="ECO:0000313" key="9">
    <source>
        <dbReference type="Proteomes" id="UP001596104"/>
    </source>
</evidence>
<comment type="similarity">
    <text evidence="1">Belongs to the N(4)/N(6)-methyltransferase family.</text>
</comment>
<dbReference type="InterPro" id="IPR002052">
    <property type="entry name" value="DNA_methylase_N6_adenine_CS"/>
</dbReference>
<evidence type="ECO:0000256" key="1">
    <source>
        <dbReference type="ARBA" id="ARBA00006594"/>
    </source>
</evidence>
<dbReference type="InterPro" id="IPR011639">
    <property type="entry name" value="MethylTrfase_TaqI-like_dom"/>
</dbReference>
<organism evidence="8 9">
    <name type="scientific">Bosea vestrisii</name>
    <dbReference type="NCBI Taxonomy" id="151416"/>
    <lineage>
        <taxon>Bacteria</taxon>
        <taxon>Pseudomonadati</taxon>
        <taxon>Pseudomonadota</taxon>
        <taxon>Alphaproteobacteria</taxon>
        <taxon>Hyphomicrobiales</taxon>
        <taxon>Boseaceae</taxon>
        <taxon>Bosea</taxon>
    </lineage>
</organism>
<reference evidence="9" key="1">
    <citation type="journal article" date="2019" name="Int. J. Syst. Evol. Microbiol.">
        <title>The Global Catalogue of Microorganisms (GCM) 10K type strain sequencing project: providing services to taxonomists for standard genome sequencing and annotation.</title>
        <authorList>
            <consortium name="The Broad Institute Genomics Platform"/>
            <consortium name="The Broad Institute Genome Sequencing Center for Infectious Disease"/>
            <person name="Wu L."/>
            <person name="Ma J."/>
        </authorList>
    </citation>
    <scope>NUCLEOTIDE SEQUENCE [LARGE SCALE GENOMIC DNA]</scope>
    <source>
        <strain evidence="9">CGMCC 1.16326</strain>
    </source>
</reference>
<dbReference type="EMBL" id="JBHSLV010000047">
    <property type="protein sequence ID" value="MFC5395332.1"/>
    <property type="molecule type" value="Genomic_DNA"/>
</dbReference>
<dbReference type="GO" id="GO:0008168">
    <property type="term" value="F:methyltransferase activity"/>
    <property type="evidence" value="ECO:0007669"/>
    <property type="project" value="UniProtKB-KW"/>
</dbReference>
<sequence>MKQSARLYRRLPSKAAFVRVNDAPRSLQVGRVMARAWADQIDDRRRQGAAWAFIAETIRAYVESQGQVLGKSLQVSPLELALTYQLDTTTAELAAMLGRTAANLQPLQACYQISATYTALLPTSLRSEWGAYYTPPALTERLLEMAGEAGIDWTTARVLDPACGGGAFLLPVAMRMRQAMPELSAAAFIAYLATHLRGFEIDPFAAWLTQIWLETTFAPETAEAGVSFPAIVTVGDSLDQTPSVKNGYDLVIGNPPYGRVKLTAAQRSSYARSLYGHANLYGVFTDLALRWTRPGGVVAYVTPTSFLAGEYFKALRGLLAKEAPPVAVDFVSARRGVFEDVLQEAALSTYKRGGRSRQATVHFLDIADSDSFAVTHAGKFKLPKDATDPWLAPREPGQQLLIEQLAGMPTRLADWGYKVSTGPLVWNRFKDQLRPKAGKGHFPLIWAEAISADGRFTFKADKRNHQPFFKAALIDEWLKVTQPCVLVQRTTAKEQARRLIAAELPQDLITQHGAVIVENHLNMVKPMNGSPRVSPAAVAAVLNSRAADQAFRCISGSVAVSAFEMEALPLPSVDQMRIIERQLKAGAPAVAIEKVLQAIYFGADA</sequence>
<dbReference type="PROSITE" id="PS00092">
    <property type="entry name" value="N6_MTASE"/>
    <property type="match status" value="1"/>
</dbReference>
<dbReference type="InterPro" id="IPR050953">
    <property type="entry name" value="N4_N6_ade-DNA_methylase"/>
</dbReference>
<dbReference type="Proteomes" id="UP001596104">
    <property type="component" value="Unassembled WGS sequence"/>
</dbReference>
<dbReference type="CDD" id="cd02440">
    <property type="entry name" value="AdoMet_MTases"/>
    <property type="match status" value="1"/>
</dbReference>
<gene>
    <name evidence="8" type="ORF">ACFPPC_22130</name>
</gene>
<protein>
    <recommendedName>
        <fullName evidence="2">site-specific DNA-methyltransferase (adenine-specific)</fullName>
        <ecNumber evidence="2">2.1.1.72</ecNumber>
    </recommendedName>
</protein>
<comment type="catalytic activity">
    <reaction evidence="6">
        <text>a 2'-deoxyadenosine in DNA + S-adenosyl-L-methionine = an N(6)-methyl-2'-deoxyadenosine in DNA + S-adenosyl-L-homocysteine + H(+)</text>
        <dbReference type="Rhea" id="RHEA:15197"/>
        <dbReference type="Rhea" id="RHEA-COMP:12418"/>
        <dbReference type="Rhea" id="RHEA-COMP:12419"/>
        <dbReference type="ChEBI" id="CHEBI:15378"/>
        <dbReference type="ChEBI" id="CHEBI:57856"/>
        <dbReference type="ChEBI" id="CHEBI:59789"/>
        <dbReference type="ChEBI" id="CHEBI:90615"/>
        <dbReference type="ChEBI" id="CHEBI:90616"/>
        <dbReference type="EC" id="2.1.1.72"/>
    </reaction>
</comment>
<dbReference type="PANTHER" id="PTHR33841">
    <property type="entry name" value="DNA METHYLTRANSFERASE YEEA-RELATED"/>
    <property type="match status" value="1"/>
</dbReference>
<dbReference type="SUPFAM" id="SSF53335">
    <property type="entry name" value="S-adenosyl-L-methionine-dependent methyltransferases"/>
    <property type="match status" value="1"/>
</dbReference>
<keyword evidence="4 8" id="KW-0808">Transferase</keyword>
<dbReference type="PRINTS" id="PR00507">
    <property type="entry name" value="N12N6MTFRASE"/>
</dbReference>
<accession>A0ABW0HDM4</accession>